<gene>
    <name evidence="2" type="ORF">MEDL_14411</name>
</gene>
<sequence length="222" mass="26093">MALPRSPHSIQMGEEVMNRLAQDVLELEDRIKERDRAAEQMTTDEFIDQKEIRIQIDMALPRSPHSIQMGEEVMNRLAQDVLELEDRIEERDRAAEQMTTDEFIDQMRNKNTSRKTNSDVNKLKTWLSDQNELREFHEIPPQELDLLLARFFMTAKKCDGGDYEPDTLKSIQGSINRHLTEKHCNINLIKDKEFKHSRDVLMSKRKLLRQNGKGNKPKKLNH</sequence>
<feature type="coiled-coil region" evidence="1">
    <location>
        <begin position="67"/>
        <end position="94"/>
    </location>
</feature>
<keyword evidence="3" id="KW-1185">Reference proteome</keyword>
<dbReference type="PANTHER" id="PTHR46963:SF2">
    <property type="match status" value="1"/>
</dbReference>
<evidence type="ECO:0000313" key="3">
    <source>
        <dbReference type="Proteomes" id="UP000683360"/>
    </source>
</evidence>
<protein>
    <submittedName>
        <fullName evidence="2">Uncharacterized protein</fullName>
    </submittedName>
</protein>
<proteinExistence type="predicted"/>
<evidence type="ECO:0000256" key="1">
    <source>
        <dbReference type="SAM" id="Coils"/>
    </source>
</evidence>
<dbReference type="EMBL" id="CAJPWZ010000722">
    <property type="protein sequence ID" value="CAG2199523.1"/>
    <property type="molecule type" value="Genomic_DNA"/>
</dbReference>
<dbReference type="PANTHER" id="PTHR46963">
    <property type="entry name" value="SIMILAR TO RIKEN CDNA E130308A19"/>
    <property type="match status" value="1"/>
</dbReference>
<comment type="caution">
    <text evidence="2">The sequence shown here is derived from an EMBL/GenBank/DDBJ whole genome shotgun (WGS) entry which is preliminary data.</text>
</comment>
<reference evidence="2" key="1">
    <citation type="submission" date="2021-03" db="EMBL/GenBank/DDBJ databases">
        <authorList>
            <person name="Bekaert M."/>
        </authorList>
    </citation>
    <scope>NUCLEOTIDE SEQUENCE</scope>
</reference>
<feature type="coiled-coil region" evidence="1">
    <location>
        <begin position="10"/>
        <end position="37"/>
    </location>
</feature>
<evidence type="ECO:0000313" key="2">
    <source>
        <dbReference type="EMBL" id="CAG2199523.1"/>
    </source>
</evidence>
<dbReference type="OrthoDB" id="6157981at2759"/>
<accession>A0A8S3QS60</accession>
<organism evidence="2 3">
    <name type="scientific">Mytilus edulis</name>
    <name type="common">Blue mussel</name>
    <dbReference type="NCBI Taxonomy" id="6550"/>
    <lineage>
        <taxon>Eukaryota</taxon>
        <taxon>Metazoa</taxon>
        <taxon>Spiralia</taxon>
        <taxon>Lophotrochozoa</taxon>
        <taxon>Mollusca</taxon>
        <taxon>Bivalvia</taxon>
        <taxon>Autobranchia</taxon>
        <taxon>Pteriomorphia</taxon>
        <taxon>Mytilida</taxon>
        <taxon>Mytiloidea</taxon>
        <taxon>Mytilidae</taxon>
        <taxon>Mytilinae</taxon>
        <taxon>Mytilus</taxon>
    </lineage>
</organism>
<name>A0A8S3QS60_MYTED</name>
<dbReference type="Proteomes" id="UP000683360">
    <property type="component" value="Unassembled WGS sequence"/>
</dbReference>
<keyword evidence="1" id="KW-0175">Coiled coil</keyword>
<dbReference type="AlphaFoldDB" id="A0A8S3QS60"/>
<dbReference type="InterPro" id="IPR042838">
    <property type="entry name" value="KIAA1958"/>
</dbReference>